<sequence>MSKKFTTIFKSDFERLGKNQVRRIKSRAFRVLARKRNVRLTLKYWINIRRPFTVQTEKEVVQAKASLSGEKKADKLPLKFRSSLKIPLKVRARKSEVLTGVEQESMAKLTAEKALMKFSLKLRSSLEISFKVQRRKSMVMNFKTSGFKSVM</sequence>
<evidence type="ECO:0000313" key="2">
    <source>
        <dbReference type="WBParaSite" id="jg17004"/>
    </source>
</evidence>
<organism evidence="1 2">
    <name type="scientific">Ditylenchus dipsaci</name>
    <dbReference type="NCBI Taxonomy" id="166011"/>
    <lineage>
        <taxon>Eukaryota</taxon>
        <taxon>Metazoa</taxon>
        <taxon>Ecdysozoa</taxon>
        <taxon>Nematoda</taxon>
        <taxon>Chromadorea</taxon>
        <taxon>Rhabditida</taxon>
        <taxon>Tylenchina</taxon>
        <taxon>Tylenchomorpha</taxon>
        <taxon>Sphaerularioidea</taxon>
        <taxon>Anguinidae</taxon>
        <taxon>Anguininae</taxon>
        <taxon>Ditylenchus</taxon>
    </lineage>
</organism>
<dbReference type="Proteomes" id="UP000887574">
    <property type="component" value="Unplaced"/>
</dbReference>
<dbReference type="WBParaSite" id="jg17004">
    <property type="protein sequence ID" value="jg17004"/>
    <property type="gene ID" value="jg17004"/>
</dbReference>
<dbReference type="AlphaFoldDB" id="A0A915D829"/>
<accession>A0A915D829</accession>
<protein>
    <submittedName>
        <fullName evidence="2">Uncharacterized protein</fullName>
    </submittedName>
</protein>
<evidence type="ECO:0000313" key="1">
    <source>
        <dbReference type="Proteomes" id="UP000887574"/>
    </source>
</evidence>
<proteinExistence type="predicted"/>
<keyword evidence="1" id="KW-1185">Reference proteome</keyword>
<name>A0A915D829_9BILA</name>
<reference evidence="2" key="1">
    <citation type="submission" date="2022-11" db="UniProtKB">
        <authorList>
            <consortium name="WormBaseParasite"/>
        </authorList>
    </citation>
    <scope>IDENTIFICATION</scope>
</reference>